<evidence type="ECO:0000256" key="5">
    <source>
        <dbReference type="ARBA" id="ARBA00023163"/>
    </source>
</evidence>
<evidence type="ECO:0000256" key="7">
    <source>
        <dbReference type="SAM" id="MobiDB-lite"/>
    </source>
</evidence>
<organism evidence="9 10">
    <name type="scientific">Vicia faba</name>
    <name type="common">Broad bean</name>
    <name type="synonym">Faba vulgaris</name>
    <dbReference type="NCBI Taxonomy" id="3906"/>
    <lineage>
        <taxon>Eukaryota</taxon>
        <taxon>Viridiplantae</taxon>
        <taxon>Streptophyta</taxon>
        <taxon>Embryophyta</taxon>
        <taxon>Tracheophyta</taxon>
        <taxon>Spermatophyta</taxon>
        <taxon>Magnoliopsida</taxon>
        <taxon>eudicotyledons</taxon>
        <taxon>Gunneridae</taxon>
        <taxon>Pentapetalae</taxon>
        <taxon>rosids</taxon>
        <taxon>fabids</taxon>
        <taxon>Fabales</taxon>
        <taxon>Fabaceae</taxon>
        <taxon>Papilionoideae</taxon>
        <taxon>50 kb inversion clade</taxon>
        <taxon>NPAAA clade</taxon>
        <taxon>Hologalegina</taxon>
        <taxon>IRL clade</taxon>
        <taxon>Fabeae</taxon>
        <taxon>Vicia</taxon>
    </lineage>
</organism>
<dbReference type="PROSITE" id="PS51032">
    <property type="entry name" value="AP2_ERF"/>
    <property type="match status" value="2"/>
</dbReference>
<keyword evidence="2" id="KW-0677">Repeat</keyword>
<dbReference type="Gene3D" id="3.30.730.10">
    <property type="entry name" value="AP2/ERF domain"/>
    <property type="match status" value="2"/>
</dbReference>
<dbReference type="SUPFAM" id="SSF54171">
    <property type="entry name" value="DNA-binding domain"/>
    <property type="match status" value="2"/>
</dbReference>
<comment type="subcellular location">
    <subcellularLocation>
        <location evidence="1">Nucleus</location>
    </subcellularLocation>
</comment>
<dbReference type="FunFam" id="3.30.730.10:FF:000002">
    <property type="entry name" value="AP2-like ethylene-responsive transcription factor"/>
    <property type="match status" value="1"/>
</dbReference>
<dbReference type="InterPro" id="IPR016177">
    <property type="entry name" value="DNA-bd_dom_sf"/>
</dbReference>
<evidence type="ECO:0000313" key="10">
    <source>
        <dbReference type="Proteomes" id="UP001157006"/>
    </source>
</evidence>
<evidence type="ECO:0000256" key="6">
    <source>
        <dbReference type="ARBA" id="ARBA00023242"/>
    </source>
</evidence>
<dbReference type="AlphaFoldDB" id="A0AAV0ZFA9"/>
<accession>A0AAV0ZFA9</accession>
<protein>
    <recommendedName>
        <fullName evidence="8">AP2/ERF domain-containing protein</fullName>
    </recommendedName>
</protein>
<dbReference type="PRINTS" id="PR00367">
    <property type="entry name" value="ETHRSPELEMNT"/>
</dbReference>
<gene>
    <name evidence="9" type="ORF">VFH_I193800</name>
</gene>
<dbReference type="PANTHER" id="PTHR32467:SF101">
    <property type="entry name" value="AP2-LIKE ETHYLENE-RESPONSIVE TRANSCRIPTION FACTOR AIL6"/>
    <property type="match status" value="1"/>
</dbReference>
<dbReference type="InterPro" id="IPR036955">
    <property type="entry name" value="AP2/ERF_dom_sf"/>
</dbReference>
<evidence type="ECO:0000256" key="1">
    <source>
        <dbReference type="ARBA" id="ARBA00004123"/>
    </source>
</evidence>
<sequence length="546" mass="60779">MARASTTSSTNPNNWLSFSLSPMEMPQFVQYDAASSVTNSSHQNHHYFLDNMYTNGWGNGNSKSEAEVQEQSIWFMDSSNGVNHHAPPPKLEDFLGDSQTETQDSSLTHMYDHHQHHQQQNHHGSTYFGGDHHHQQHQHQHHQQQQQTQHQHHQDLKSITGFQAFSNNSGSEVDDSGSIGKSQAACNEFGTHCVESGNEFVYSTAAATASGALSLGVAQSSEETAIVVADSDSSKKIVDTFGQRTSIYRGVTRHRWTGRYEAHLWDNSCRREGQARKGRQVYLGGYDKEEKAARSYDLAALKYWGPTATTNFPVSNYAKELEEMKVVTKQEFIASLRRKSSGFSRGASIYRGVTRHHQQGRWQARIGRVAGNKDLYLGTFATEEEAAEAYDIAAIKFRGANAVTNFEMNRYDVEAIMKSSLPVGGAAKRLKRSLESEQKAAVTNNIQQNNPQQCAVNTNNSNSNNINFSAIHHHQLQPITSIPYGIPYDSNTAYYHHNLFQHFHPNSNDGTAESVVTSTNAANGGGLNAMPPTSAAEFFLWPNQSY</sequence>
<dbReference type="PANTHER" id="PTHR32467">
    <property type="entry name" value="AP2-LIKE ETHYLENE-RESPONSIVE TRANSCRIPTION FACTOR"/>
    <property type="match status" value="1"/>
</dbReference>
<keyword evidence="10" id="KW-1185">Reference proteome</keyword>
<evidence type="ECO:0000256" key="3">
    <source>
        <dbReference type="ARBA" id="ARBA00023015"/>
    </source>
</evidence>
<name>A0AAV0ZFA9_VICFA</name>
<keyword evidence="4" id="KW-0238">DNA-binding</keyword>
<dbReference type="GO" id="GO:0003677">
    <property type="term" value="F:DNA binding"/>
    <property type="evidence" value="ECO:0007669"/>
    <property type="project" value="UniProtKB-KW"/>
</dbReference>
<reference evidence="9 10" key="1">
    <citation type="submission" date="2023-01" db="EMBL/GenBank/DDBJ databases">
        <authorList>
            <person name="Kreplak J."/>
        </authorList>
    </citation>
    <scope>NUCLEOTIDE SEQUENCE [LARGE SCALE GENOMIC DNA]</scope>
</reference>
<proteinExistence type="predicted"/>
<dbReference type="GO" id="GO:0003700">
    <property type="term" value="F:DNA-binding transcription factor activity"/>
    <property type="evidence" value="ECO:0007669"/>
    <property type="project" value="InterPro"/>
</dbReference>
<dbReference type="Proteomes" id="UP001157006">
    <property type="component" value="Chromosome 1S"/>
</dbReference>
<feature type="domain" description="AP2/ERF" evidence="8">
    <location>
        <begin position="247"/>
        <end position="313"/>
    </location>
</feature>
<dbReference type="SMART" id="SM00380">
    <property type="entry name" value="AP2"/>
    <property type="match status" value="2"/>
</dbReference>
<keyword evidence="5" id="KW-0804">Transcription</keyword>
<dbReference type="CDD" id="cd00018">
    <property type="entry name" value="AP2"/>
    <property type="match status" value="2"/>
</dbReference>
<evidence type="ECO:0000259" key="8">
    <source>
        <dbReference type="PROSITE" id="PS51032"/>
    </source>
</evidence>
<feature type="compositionally biased region" description="Polar residues" evidence="7">
    <location>
        <begin position="97"/>
        <end position="108"/>
    </location>
</feature>
<evidence type="ECO:0000313" key="9">
    <source>
        <dbReference type="EMBL" id="CAI8595497.1"/>
    </source>
</evidence>
<dbReference type="InterPro" id="IPR001471">
    <property type="entry name" value="AP2/ERF_dom"/>
</dbReference>
<dbReference type="FunFam" id="3.30.730.10:FF:000003">
    <property type="entry name" value="AP2-like ethylene-responsive transcription factor ANT"/>
    <property type="match status" value="1"/>
</dbReference>
<keyword evidence="6" id="KW-0539">Nucleus</keyword>
<dbReference type="EMBL" id="OX451735">
    <property type="protein sequence ID" value="CAI8595497.1"/>
    <property type="molecule type" value="Genomic_DNA"/>
</dbReference>
<feature type="domain" description="AP2/ERF" evidence="8">
    <location>
        <begin position="349"/>
        <end position="407"/>
    </location>
</feature>
<keyword evidence="3" id="KW-0805">Transcription regulation</keyword>
<evidence type="ECO:0000256" key="2">
    <source>
        <dbReference type="ARBA" id="ARBA00022737"/>
    </source>
</evidence>
<dbReference type="GO" id="GO:0005634">
    <property type="term" value="C:nucleus"/>
    <property type="evidence" value="ECO:0007669"/>
    <property type="project" value="UniProtKB-SubCell"/>
</dbReference>
<evidence type="ECO:0000256" key="4">
    <source>
        <dbReference type="ARBA" id="ARBA00023125"/>
    </source>
</evidence>
<feature type="region of interest" description="Disordered" evidence="7">
    <location>
        <begin position="79"/>
        <end position="155"/>
    </location>
</feature>
<dbReference type="Pfam" id="PF00847">
    <property type="entry name" value="AP2"/>
    <property type="match status" value="2"/>
</dbReference>